<dbReference type="EMBL" id="CP135990">
    <property type="protein sequence ID" value="WPA90702.1"/>
    <property type="molecule type" value="Genomic_DNA"/>
</dbReference>
<evidence type="ECO:0000313" key="1">
    <source>
        <dbReference type="EMBL" id="WPA90702.1"/>
    </source>
</evidence>
<accession>A0ABZ0MX77</accession>
<sequence>MNYDSIQIIKHRKLSRGYSFEVRGDWRSNGWQCGGAIWVAQPVDGGIVISDALMQTPIKVVNSMSEFLTFVELKTRQVPELIGWQL</sequence>
<protein>
    <submittedName>
        <fullName evidence="1">Uncharacterized protein</fullName>
    </submittedName>
</protein>
<organism evidence="1 2">
    <name type="scientific">Providencia zhijiangensis</name>
    <dbReference type="NCBI Taxonomy" id="3053982"/>
    <lineage>
        <taxon>Bacteria</taxon>
        <taxon>Pseudomonadati</taxon>
        <taxon>Pseudomonadota</taxon>
        <taxon>Gammaproteobacteria</taxon>
        <taxon>Enterobacterales</taxon>
        <taxon>Morganellaceae</taxon>
        <taxon>Providencia</taxon>
    </lineage>
</organism>
<dbReference type="RefSeq" id="WP_318626434.1">
    <property type="nucleotide sequence ID" value="NZ_CP135990.1"/>
</dbReference>
<proteinExistence type="predicted"/>
<dbReference type="Proteomes" id="UP001302443">
    <property type="component" value="Chromosome"/>
</dbReference>
<name>A0ABZ0MX77_9GAMM</name>
<reference evidence="1 2" key="1">
    <citation type="submission" date="2023-09" db="EMBL/GenBank/DDBJ databases">
        <title>Genomic Revisitation and Reclassification of the Genus Providencia.</title>
        <authorList>
            <person name="Dong X."/>
        </authorList>
    </citation>
    <scope>NUCLEOTIDE SEQUENCE [LARGE SCALE GENOMIC DNA]</scope>
    <source>
        <strain evidence="1 2">D4759</strain>
    </source>
</reference>
<keyword evidence="2" id="KW-1185">Reference proteome</keyword>
<evidence type="ECO:0000313" key="2">
    <source>
        <dbReference type="Proteomes" id="UP001302443"/>
    </source>
</evidence>
<gene>
    <name evidence="1" type="ORF">QS795_009345</name>
</gene>